<evidence type="ECO:0000256" key="3">
    <source>
        <dbReference type="ARBA" id="ARBA00022692"/>
    </source>
</evidence>
<keyword evidence="5 6" id="KW-0472">Membrane</keyword>
<feature type="transmembrane region" description="Helical" evidence="6">
    <location>
        <begin position="79"/>
        <end position="104"/>
    </location>
</feature>
<dbReference type="EMBL" id="HBHX01044211">
    <property type="protein sequence ID" value="CAE0123788.1"/>
    <property type="molecule type" value="Transcribed_RNA"/>
</dbReference>
<sequence>MSGRGDDSLLLRFLKPVDELVSVKLLLRVWGPRFEFIVRLILVATFLDDSYRVATQFSEHTKQVGEEGYLQSLAATSPAIVSAIATVALGIGLLAQLLGSIFLLALLHPDAATKALIGWVIAQPILYAQVTNVEFVTESLSLIGGLLILRAHLSESVHRSGRRVPLGGASPDEAGIAPETAIAFTQLLGRLLLPAVYLYHAGLLLLSNLGYTQYRADRSLPMLAVNTAVLVGLVLGCMLVAAGLKSRTVALSLAIISLGYVCYQHPFFSYCWREGGEWKCDEVALRKRKSMPHVVLPMELSPRDFESWLIVDLHRYYFFHGLSTAGALMLLAQFGPGAIAVEADEVLLGDMEKALNP</sequence>
<keyword evidence="3 6" id="KW-0812">Transmembrane</keyword>
<evidence type="ECO:0000256" key="4">
    <source>
        <dbReference type="ARBA" id="ARBA00022989"/>
    </source>
</evidence>
<organism evidence="7">
    <name type="scientific">Haptolina ericina</name>
    <dbReference type="NCBI Taxonomy" id="156174"/>
    <lineage>
        <taxon>Eukaryota</taxon>
        <taxon>Haptista</taxon>
        <taxon>Haptophyta</taxon>
        <taxon>Prymnesiophyceae</taxon>
        <taxon>Prymnesiales</taxon>
        <taxon>Prymnesiaceae</taxon>
        <taxon>Haptolina</taxon>
    </lineage>
</organism>
<comment type="similarity">
    <text evidence="2">Belongs to the SURF4 family.</text>
</comment>
<comment type="subcellular location">
    <subcellularLocation>
        <location evidence="1">Membrane</location>
        <topology evidence="1">Multi-pass membrane protein</topology>
    </subcellularLocation>
</comment>
<evidence type="ECO:0000256" key="2">
    <source>
        <dbReference type="ARBA" id="ARBA00006945"/>
    </source>
</evidence>
<feature type="transmembrane region" description="Helical" evidence="6">
    <location>
        <begin position="223"/>
        <end position="244"/>
    </location>
</feature>
<feature type="transmembrane region" description="Helical" evidence="6">
    <location>
        <begin position="191"/>
        <end position="211"/>
    </location>
</feature>
<evidence type="ECO:0000256" key="6">
    <source>
        <dbReference type="SAM" id="Phobius"/>
    </source>
</evidence>
<dbReference type="GO" id="GO:0016020">
    <property type="term" value="C:membrane"/>
    <property type="evidence" value="ECO:0007669"/>
    <property type="project" value="UniProtKB-SubCell"/>
</dbReference>
<dbReference type="AlphaFoldDB" id="A0A7S3F2N9"/>
<dbReference type="Pfam" id="PF02077">
    <property type="entry name" value="SURF4"/>
    <property type="match status" value="1"/>
</dbReference>
<name>A0A7S3F2N9_9EUKA</name>
<accession>A0A7S3F2N9</accession>
<evidence type="ECO:0000256" key="5">
    <source>
        <dbReference type="ARBA" id="ARBA00023136"/>
    </source>
</evidence>
<keyword evidence="4 6" id="KW-1133">Transmembrane helix</keyword>
<evidence type="ECO:0000256" key="1">
    <source>
        <dbReference type="ARBA" id="ARBA00004141"/>
    </source>
</evidence>
<evidence type="ECO:0000313" key="7">
    <source>
        <dbReference type="EMBL" id="CAE0123788.1"/>
    </source>
</evidence>
<reference evidence="7" key="1">
    <citation type="submission" date="2021-01" db="EMBL/GenBank/DDBJ databases">
        <authorList>
            <person name="Corre E."/>
            <person name="Pelletier E."/>
            <person name="Niang G."/>
            <person name="Scheremetjew M."/>
            <person name="Finn R."/>
            <person name="Kale V."/>
            <person name="Holt S."/>
            <person name="Cochrane G."/>
            <person name="Meng A."/>
            <person name="Brown T."/>
            <person name="Cohen L."/>
        </authorList>
    </citation>
    <scope>NUCLEOTIDE SEQUENCE</scope>
    <source>
        <strain evidence="7">CCMP281</strain>
    </source>
</reference>
<gene>
    <name evidence="7" type="ORF">HERI1096_LOCUS24490</name>
</gene>
<dbReference type="InterPro" id="IPR002995">
    <property type="entry name" value="Surf4"/>
</dbReference>
<protein>
    <submittedName>
        <fullName evidence="7">Uncharacterized protein</fullName>
    </submittedName>
</protein>
<proteinExistence type="inferred from homology"/>